<dbReference type="InterPro" id="IPR003594">
    <property type="entry name" value="HATPase_dom"/>
</dbReference>
<dbReference type="InterPro" id="IPR003661">
    <property type="entry name" value="HisK_dim/P_dom"/>
</dbReference>
<dbReference type="GO" id="GO:0000155">
    <property type="term" value="F:phosphorelay sensor kinase activity"/>
    <property type="evidence" value="ECO:0007669"/>
    <property type="project" value="InterPro"/>
</dbReference>
<name>A0AB72U8M9_9PROT</name>
<evidence type="ECO:0000256" key="6">
    <source>
        <dbReference type="ARBA" id="ARBA00022777"/>
    </source>
</evidence>
<evidence type="ECO:0000256" key="8">
    <source>
        <dbReference type="SAM" id="Phobius"/>
    </source>
</evidence>
<keyword evidence="4" id="KW-0808">Transferase</keyword>
<keyword evidence="3" id="KW-0597">Phosphoprotein</keyword>
<evidence type="ECO:0000256" key="5">
    <source>
        <dbReference type="ARBA" id="ARBA00022692"/>
    </source>
</evidence>
<dbReference type="Proteomes" id="UP000007127">
    <property type="component" value="Chromosome"/>
</dbReference>
<evidence type="ECO:0000259" key="9">
    <source>
        <dbReference type="PROSITE" id="PS50109"/>
    </source>
</evidence>
<dbReference type="SUPFAM" id="SSF55874">
    <property type="entry name" value="ATPase domain of HSP90 chaperone/DNA topoisomerase II/histidine kinase"/>
    <property type="match status" value="1"/>
</dbReference>
<dbReference type="InterPro" id="IPR050428">
    <property type="entry name" value="TCS_sensor_his_kinase"/>
</dbReference>
<dbReference type="AlphaFoldDB" id="A0AB72U8M9"/>
<dbReference type="SMART" id="SM00388">
    <property type="entry name" value="HisKA"/>
    <property type="match status" value="1"/>
</dbReference>
<evidence type="ECO:0000256" key="4">
    <source>
        <dbReference type="ARBA" id="ARBA00022679"/>
    </source>
</evidence>
<evidence type="ECO:0000256" key="1">
    <source>
        <dbReference type="ARBA" id="ARBA00000085"/>
    </source>
</evidence>
<dbReference type="KEGG" id="txi:TH3_02370"/>
<evidence type="ECO:0000256" key="2">
    <source>
        <dbReference type="ARBA" id="ARBA00012438"/>
    </source>
</evidence>
<keyword evidence="8" id="KW-0472">Membrane</keyword>
<feature type="domain" description="Histidine kinase" evidence="9">
    <location>
        <begin position="240"/>
        <end position="433"/>
    </location>
</feature>
<organism evidence="10 11">
    <name type="scientific">Thalassospira xiamenensis M-5 = DSM 17429</name>
    <dbReference type="NCBI Taxonomy" id="1123366"/>
    <lineage>
        <taxon>Bacteria</taxon>
        <taxon>Pseudomonadati</taxon>
        <taxon>Pseudomonadota</taxon>
        <taxon>Alphaproteobacteria</taxon>
        <taxon>Rhodospirillales</taxon>
        <taxon>Thalassospiraceae</taxon>
        <taxon>Thalassospira</taxon>
    </lineage>
</organism>
<dbReference type="PROSITE" id="PS50109">
    <property type="entry name" value="HIS_KIN"/>
    <property type="match status" value="1"/>
</dbReference>
<proteinExistence type="predicted"/>
<feature type="transmembrane region" description="Helical" evidence="8">
    <location>
        <begin position="156"/>
        <end position="178"/>
    </location>
</feature>
<dbReference type="Pfam" id="PF00512">
    <property type="entry name" value="HisKA"/>
    <property type="match status" value="1"/>
</dbReference>
<reference evidence="10 11" key="1">
    <citation type="journal article" date="2012" name="J. Bacteriol.">
        <title>Genome sequence of Thalassospira xiamenensis type strain M-5.</title>
        <authorList>
            <person name="Lai Q."/>
            <person name="Shao Z."/>
        </authorList>
    </citation>
    <scope>NUCLEOTIDE SEQUENCE [LARGE SCALE GENOMIC DNA]</scope>
    <source>
        <strain evidence="10 11">M-5</strain>
    </source>
</reference>
<keyword evidence="6 10" id="KW-0418">Kinase</keyword>
<dbReference type="PANTHER" id="PTHR45436:SF5">
    <property type="entry name" value="SENSOR HISTIDINE KINASE TRCS"/>
    <property type="match status" value="1"/>
</dbReference>
<evidence type="ECO:0000313" key="11">
    <source>
        <dbReference type="Proteomes" id="UP000007127"/>
    </source>
</evidence>
<dbReference type="GO" id="GO:0005886">
    <property type="term" value="C:plasma membrane"/>
    <property type="evidence" value="ECO:0007669"/>
    <property type="project" value="TreeGrafter"/>
</dbReference>
<evidence type="ECO:0000256" key="3">
    <source>
        <dbReference type="ARBA" id="ARBA00022553"/>
    </source>
</evidence>
<gene>
    <name evidence="10" type="ORF">TH3_02370</name>
</gene>
<evidence type="ECO:0000313" key="10">
    <source>
        <dbReference type="EMBL" id="AJD50600.1"/>
    </source>
</evidence>
<dbReference type="PANTHER" id="PTHR45436">
    <property type="entry name" value="SENSOR HISTIDINE KINASE YKOH"/>
    <property type="match status" value="1"/>
</dbReference>
<dbReference type="InterPro" id="IPR036890">
    <property type="entry name" value="HATPase_C_sf"/>
</dbReference>
<dbReference type="Pfam" id="PF02518">
    <property type="entry name" value="HATPase_c"/>
    <property type="match status" value="1"/>
</dbReference>
<keyword evidence="7 8" id="KW-1133">Transmembrane helix</keyword>
<sequence length="433" mass="49241">MHSCAPIQKTFSRFVRNYVLLALVITLVIYTGVVNFYMLYGKWMVASFQLQTIAEQYDEMRAKDPTTPLPNGFNIQTFTDYDTLPERLRDRYKPNDIDPGELYYLNTDKYAAQKDPDNPVFLVFPHILADGTQIMLLQTYHAGDEDSVYFSRLHKLALLSIPFALGVVAIFAYVLWLIGKRMTQPSENLQSWAKTLSTENLDQPVPDFGFTELNDVAKELHQSLVRVDKFVTREREFLRQASHELRTPVTIVSGNVELLDKTPLNEIQVRLAARIKRANRNMQQLIETLLWLGREATPNGIQEKIDYPAFVREAIVDLAYLTDGKNLTCEFSADDESGEIIASPAALMIVVSNLIRNAFEHTPKGQVTVRLEANRLIVENNLMTCAGDYVRDQGEGIGLHLVRRICERCNWHCDTTFLAAGGMRAIFTVSNHT</sequence>
<dbReference type="Gene3D" id="3.30.565.10">
    <property type="entry name" value="Histidine kinase-like ATPase, C-terminal domain"/>
    <property type="match status" value="1"/>
</dbReference>
<dbReference type="InterPro" id="IPR036097">
    <property type="entry name" value="HisK_dim/P_sf"/>
</dbReference>
<dbReference type="Gene3D" id="1.10.287.130">
    <property type="match status" value="1"/>
</dbReference>
<comment type="catalytic activity">
    <reaction evidence="1">
        <text>ATP + protein L-histidine = ADP + protein N-phospho-L-histidine.</text>
        <dbReference type="EC" id="2.7.13.3"/>
    </reaction>
</comment>
<dbReference type="SUPFAM" id="SSF47384">
    <property type="entry name" value="Homodimeric domain of signal transducing histidine kinase"/>
    <property type="match status" value="1"/>
</dbReference>
<dbReference type="EC" id="2.7.13.3" evidence="2"/>
<dbReference type="EMBL" id="CP004388">
    <property type="protein sequence ID" value="AJD50600.1"/>
    <property type="molecule type" value="Genomic_DNA"/>
</dbReference>
<keyword evidence="5 8" id="KW-0812">Transmembrane</keyword>
<dbReference type="CDD" id="cd00082">
    <property type="entry name" value="HisKA"/>
    <property type="match status" value="1"/>
</dbReference>
<protein>
    <recommendedName>
        <fullName evidence="2">histidine kinase</fullName>
        <ecNumber evidence="2">2.7.13.3</ecNumber>
    </recommendedName>
</protein>
<evidence type="ECO:0000256" key="7">
    <source>
        <dbReference type="ARBA" id="ARBA00022989"/>
    </source>
</evidence>
<feature type="transmembrane region" description="Helical" evidence="8">
    <location>
        <begin position="18"/>
        <end position="40"/>
    </location>
</feature>
<accession>A0AB72U8M9</accession>
<dbReference type="InterPro" id="IPR005467">
    <property type="entry name" value="His_kinase_dom"/>
</dbReference>